<dbReference type="GO" id="GO:0016987">
    <property type="term" value="F:sigma factor activity"/>
    <property type="evidence" value="ECO:0007669"/>
    <property type="project" value="UniProtKB-KW"/>
</dbReference>
<evidence type="ECO:0000256" key="1">
    <source>
        <dbReference type="ARBA" id="ARBA00010641"/>
    </source>
</evidence>
<dbReference type="Pfam" id="PF04542">
    <property type="entry name" value="Sigma70_r2"/>
    <property type="match status" value="1"/>
</dbReference>
<evidence type="ECO:0000256" key="5">
    <source>
        <dbReference type="ARBA" id="ARBA00023163"/>
    </source>
</evidence>
<sequence>MERDEFAALMRELQSLVFNVALAKLPPEDARDVVSETFLVVWQKRASAPADPSERRRWVWGVAHRKIQHAQQQRRRKHHDARFAHDHAAPDPVAYDDPAAVVTEAESARRAFDALPAGEREAVIAALASDLSGAEIAALLGVTPSAFASRLSRGREKIARFLYDSAPLGEGE</sequence>
<protein>
    <submittedName>
        <fullName evidence="9">RNA polymerase sigma factor</fullName>
    </submittedName>
</protein>
<dbReference type="InterPro" id="IPR014284">
    <property type="entry name" value="RNA_pol_sigma-70_dom"/>
</dbReference>
<evidence type="ECO:0000259" key="7">
    <source>
        <dbReference type="Pfam" id="PF04542"/>
    </source>
</evidence>
<gene>
    <name evidence="9" type="ORF">EPD65_00210</name>
</gene>
<reference evidence="9 10" key="1">
    <citation type="submission" date="2019-03" db="EMBL/GenBank/DDBJ databases">
        <authorList>
            <person name="Kim M.K.M."/>
        </authorList>
    </citation>
    <scope>NUCLEOTIDE SEQUENCE [LARGE SCALE GENOMIC DNA]</scope>
    <source>
        <strain evidence="9 10">18JY15-6</strain>
    </source>
</reference>
<dbReference type="GO" id="GO:0003677">
    <property type="term" value="F:DNA binding"/>
    <property type="evidence" value="ECO:0007669"/>
    <property type="project" value="UniProtKB-KW"/>
</dbReference>
<evidence type="ECO:0000259" key="8">
    <source>
        <dbReference type="Pfam" id="PF08281"/>
    </source>
</evidence>
<dbReference type="PANTHER" id="PTHR43133:SF8">
    <property type="entry name" value="RNA POLYMERASE SIGMA FACTOR HI_1459-RELATED"/>
    <property type="match status" value="1"/>
</dbReference>
<feature type="compositionally biased region" description="Basic residues" evidence="6">
    <location>
        <begin position="69"/>
        <end position="80"/>
    </location>
</feature>
<dbReference type="InterPro" id="IPR013325">
    <property type="entry name" value="RNA_pol_sigma_r2"/>
</dbReference>
<dbReference type="NCBIfam" id="TIGR02937">
    <property type="entry name" value="sigma70-ECF"/>
    <property type="match status" value="1"/>
</dbReference>
<proteinExistence type="inferred from homology"/>
<keyword evidence="2" id="KW-0805">Transcription regulation</keyword>
<keyword evidence="4" id="KW-0238">DNA-binding</keyword>
<dbReference type="SUPFAM" id="SSF88659">
    <property type="entry name" value="Sigma3 and sigma4 domains of RNA polymerase sigma factors"/>
    <property type="match status" value="1"/>
</dbReference>
<dbReference type="Pfam" id="PF08281">
    <property type="entry name" value="Sigma70_r4_2"/>
    <property type="match status" value="1"/>
</dbReference>
<evidence type="ECO:0000313" key="9">
    <source>
        <dbReference type="EMBL" id="TCJ31035.1"/>
    </source>
</evidence>
<dbReference type="AlphaFoldDB" id="A0A4R1CKR2"/>
<dbReference type="OrthoDB" id="4184921at2"/>
<dbReference type="Gene3D" id="1.10.10.10">
    <property type="entry name" value="Winged helix-like DNA-binding domain superfamily/Winged helix DNA-binding domain"/>
    <property type="match status" value="1"/>
</dbReference>
<comment type="caution">
    <text evidence="9">The sequence shown here is derived from an EMBL/GenBank/DDBJ whole genome shotgun (WGS) entry which is preliminary data.</text>
</comment>
<dbReference type="PANTHER" id="PTHR43133">
    <property type="entry name" value="RNA POLYMERASE ECF-TYPE SIGMA FACTO"/>
    <property type="match status" value="1"/>
</dbReference>
<evidence type="ECO:0000256" key="4">
    <source>
        <dbReference type="ARBA" id="ARBA00023125"/>
    </source>
</evidence>
<feature type="domain" description="RNA polymerase sigma factor 70 region 4 type 2" evidence="8">
    <location>
        <begin position="107"/>
        <end position="158"/>
    </location>
</feature>
<dbReference type="RefSeq" id="WP_131580738.1">
    <property type="nucleotide sequence ID" value="NZ_SJZJ01000001.1"/>
</dbReference>
<name>A0A4R1CKR2_9ACTN</name>
<organism evidence="9 10">
    <name type="scientific">Nocardioides jejuensis</name>
    <dbReference type="NCBI Taxonomy" id="2502782"/>
    <lineage>
        <taxon>Bacteria</taxon>
        <taxon>Bacillati</taxon>
        <taxon>Actinomycetota</taxon>
        <taxon>Actinomycetes</taxon>
        <taxon>Propionibacteriales</taxon>
        <taxon>Nocardioidaceae</taxon>
        <taxon>Nocardioides</taxon>
    </lineage>
</organism>
<feature type="region of interest" description="Disordered" evidence="6">
    <location>
        <begin position="69"/>
        <end position="96"/>
    </location>
</feature>
<dbReference type="SUPFAM" id="SSF88946">
    <property type="entry name" value="Sigma2 domain of RNA polymerase sigma factors"/>
    <property type="match status" value="1"/>
</dbReference>
<feature type="domain" description="RNA polymerase sigma-70 region 2" evidence="7">
    <location>
        <begin position="9"/>
        <end position="76"/>
    </location>
</feature>
<evidence type="ECO:0000256" key="3">
    <source>
        <dbReference type="ARBA" id="ARBA00023082"/>
    </source>
</evidence>
<dbReference type="InterPro" id="IPR013249">
    <property type="entry name" value="RNA_pol_sigma70_r4_t2"/>
</dbReference>
<dbReference type="InterPro" id="IPR039425">
    <property type="entry name" value="RNA_pol_sigma-70-like"/>
</dbReference>
<accession>A0A4R1CKR2</accession>
<dbReference type="CDD" id="cd06171">
    <property type="entry name" value="Sigma70_r4"/>
    <property type="match status" value="1"/>
</dbReference>
<evidence type="ECO:0000256" key="6">
    <source>
        <dbReference type="SAM" id="MobiDB-lite"/>
    </source>
</evidence>
<dbReference type="InterPro" id="IPR007627">
    <property type="entry name" value="RNA_pol_sigma70_r2"/>
</dbReference>
<keyword evidence="10" id="KW-1185">Reference proteome</keyword>
<dbReference type="EMBL" id="SJZJ01000001">
    <property type="protein sequence ID" value="TCJ31035.1"/>
    <property type="molecule type" value="Genomic_DNA"/>
</dbReference>
<dbReference type="InterPro" id="IPR013324">
    <property type="entry name" value="RNA_pol_sigma_r3/r4-like"/>
</dbReference>
<evidence type="ECO:0000256" key="2">
    <source>
        <dbReference type="ARBA" id="ARBA00023015"/>
    </source>
</evidence>
<dbReference type="InterPro" id="IPR036388">
    <property type="entry name" value="WH-like_DNA-bd_sf"/>
</dbReference>
<keyword evidence="5" id="KW-0804">Transcription</keyword>
<dbReference type="Gene3D" id="1.10.1740.10">
    <property type="match status" value="1"/>
</dbReference>
<keyword evidence="3" id="KW-0731">Sigma factor</keyword>
<dbReference type="GO" id="GO:0006352">
    <property type="term" value="P:DNA-templated transcription initiation"/>
    <property type="evidence" value="ECO:0007669"/>
    <property type="project" value="InterPro"/>
</dbReference>
<comment type="similarity">
    <text evidence="1">Belongs to the sigma-70 factor family. ECF subfamily.</text>
</comment>
<dbReference type="Proteomes" id="UP000295453">
    <property type="component" value="Unassembled WGS sequence"/>
</dbReference>
<evidence type="ECO:0000313" key="10">
    <source>
        <dbReference type="Proteomes" id="UP000295453"/>
    </source>
</evidence>